<dbReference type="RefSeq" id="XP_060410113.1">
    <property type="nucleotide sequence ID" value="XM_060552769.1"/>
</dbReference>
<feature type="signal peptide" evidence="1">
    <location>
        <begin position="1"/>
        <end position="25"/>
    </location>
</feature>
<proteinExistence type="predicted"/>
<feature type="chain" id="PRO_5042124215" evidence="1">
    <location>
        <begin position="26"/>
        <end position="77"/>
    </location>
</feature>
<evidence type="ECO:0000313" key="2">
    <source>
        <dbReference type="EMBL" id="KAK1574615.1"/>
    </source>
</evidence>
<reference evidence="2" key="1">
    <citation type="submission" date="2021-06" db="EMBL/GenBank/DDBJ databases">
        <title>Comparative genomics, transcriptomics and evolutionary studies reveal genomic signatures of adaptation to plant cell wall in hemibiotrophic fungi.</title>
        <authorList>
            <consortium name="DOE Joint Genome Institute"/>
            <person name="Baroncelli R."/>
            <person name="Diaz J.F."/>
            <person name="Benocci T."/>
            <person name="Peng M."/>
            <person name="Battaglia E."/>
            <person name="Haridas S."/>
            <person name="Andreopoulos W."/>
            <person name="Labutti K."/>
            <person name="Pangilinan J."/>
            <person name="Floch G.L."/>
            <person name="Makela M.R."/>
            <person name="Henrissat B."/>
            <person name="Grigoriev I.V."/>
            <person name="Crouch J.A."/>
            <person name="De Vries R.P."/>
            <person name="Sukno S.A."/>
            <person name="Thon M.R."/>
        </authorList>
    </citation>
    <scope>NUCLEOTIDE SEQUENCE</scope>
    <source>
        <strain evidence="2">CBS 125086</strain>
    </source>
</reference>
<keyword evidence="3" id="KW-1185">Reference proteome</keyword>
<sequence length="77" mass="8624">MLSLISFHSIIFSIISPQLLSGVIATIQHRLFDSLNTQSIKSAISEAISEVTNQNLVWPKIFVVNQSLHGIWLSYRA</sequence>
<gene>
    <name evidence="2" type="ORF">LY79DRAFT_363852</name>
</gene>
<dbReference type="EMBL" id="JAHLJV010000073">
    <property type="protein sequence ID" value="KAK1574615.1"/>
    <property type="molecule type" value="Genomic_DNA"/>
</dbReference>
<organism evidence="2 3">
    <name type="scientific">Colletotrichum navitas</name>
    <dbReference type="NCBI Taxonomy" id="681940"/>
    <lineage>
        <taxon>Eukaryota</taxon>
        <taxon>Fungi</taxon>
        <taxon>Dikarya</taxon>
        <taxon>Ascomycota</taxon>
        <taxon>Pezizomycotina</taxon>
        <taxon>Sordariomycetes</taxon>
        <taxon>Hypocreomycetidae</taxon>
        <taxon>Glomerellales</taxon>
        <taxon>Glomerellaceae</taxon>
        <taxon>Colletotrichum</taxon>
        <taxon>Colletotrichum graminicola species complex</taxon>
    </lineage>
</organism>
<dbReference type="AlphaFoldDB" id="A0AAD8PQP0"/>
<comment type="caution">
    <text evidence="2">The sequence shown here is derived from an EMBL/GenBank/DDBJ whole genome shotgun (WGS) entry which is preliminary data.</text>
</comment>
<accession>A0AAD8PQP0</accession>
<dbReference type="GeneID" id="85437009"/>
<protein>
    <submittedName>
        <fullName evidence="2">Uncharacterized protein</fullName>
    </submittedName>
</protein>
<dbReference type="Proteomes" id="UP001230504">
    <property type="component" value="Unassembled WGS sequence"/>
</dbReference>
<evidence type="ECO:0000256" key="1">
    <source>
        <dbReference type="SAM" id="SignalP"/>
    </source>
</evidence>
<keyword evidence="1" id="KW-0732">Signal</keyword>
<name>A0AAD8PQP0_9PEZI</name>
<evidence type="ECO:0000313" key="3">
    <source>
        <dbReference type="Proteomes" id="UP001230504"/>
    </source>
</evidence>